<dbReference type="Pfam" id="PF00725">
    <property type="entry name" value="3HCDH"/>
    <property type="match status" value="1"/>
</dbReference>
<dbReference type="SUPFAM" id="SSF63829">
    <property type="entry name" value="Calcium-dependent phosphotriesterase"/>
    <property type="match status" value="1"/>
</dbReference>
<gene>
    <name evidence="4" type="ORF">M430DRAFT_99828</name>
</gene>
<dbReference type="RefSeq" id="XP_024722336.1">
    <property type="nucleotide sequence ID" value="XM_024870223.1"/>
</dbReference>
<evidence type="ECO:0000313" key="5">
    <source>
        <dbReference type="Proteomes" id="UP000241818"/>
    </source>
</evidence>
<keyword evidence="1" id="KW-0560">Oxidoreductase</keyword>
<keyword evidence="5" id="KW-1185">Reference proteome</keyword>
<evidence type="ECO:0000259" key="3">
    <source>
        <dbReference type="Pfam" id="PF02737"/>
    </source>
</evidence>
<dbReference type="InterPro" id="IPR011042">
    <property type="entry name" value="6-blade_b-propeller_TolB-like"/>
</dbReference>
<dbReference type="InterPro" id="IPR013328">
    <property type="entry name" value="6PGD_dom2"/>
</dbReference>
<dbReference type="Proteomes" id="UP000241818">
    <property type="component" value="Unassembled WGS sequence"/>
</dbReference>
<dbReference type="InterPro" id="IPR036291">
    <property type="entry name" value="NAD(P)-bd_dom_sf"/>
</dbReference>
<feature type="domain" description="3-hydroxyacyl-CoA dehydrogenase NAD binding" evidence="3">
    <location>
        <begin position="13"/>
        <end position="184"/>
    </location>
</feature>
<dbReference type="InterPro" id="IPR008927">
    <property type="entry name" value="6-PGluconate_DH-like_C_sf"/>
</dbReference>
<dbReference type="GO" id="GO:0070403">
    <property type="term" value="F:NAD+ binding"/>
    <property type="evidence" value="ECO:0007669"/>
    <property type="project" value="InterPro"/>
</dbReference>
<dbReference type="GO" id="GO:0006631">
    <property type="term" value="P:fatty acid metabolic process"/>
    <property type="evidence" value="ECO:0007669"/>
    <property type="project" value="InterPro"/>
</dbReference>
<evidence type="ECO:0000259" key="2">
    <source>
        <dbReference type="Pfam" id="PF00725"/>
    </source>
</evidence>
<dbReference type="SUPFAM" id="SSF51735">
    <property type="entry name" value="NAD(P)-binding Rossmann-fold domains"/>
    <property type="match status" value="1"/>
</dbReference>
<dbReference type="GO" id="GO:0016616">
    <property type="term" value="F:oxidoreductase activity, acting on the CH-OH group of donors, NAD or NADP as acceptor"/>
    <property type="evidence" value="ECO:0007669"/>
    <property type="project" value="InterPro"/>
</dbReference>
<dbReference type="InParanoid" id="A0A2T3B610"/>
<dbReference type="PANTHER" id="PTHR48075:SF3">
    <property type="entry name" value="3-HYDROXYACYL-COA DEHYDROGENASE"/>
    <property type="match status" value="1"/>
</dbReference>
<dbReference type="Gene3D" id="1.10.1040.10">
    <property type="entry name" value="N-(1-d-carboxylethyl)-l-norvaline Dehydrogenase, domain 2"/>
    <property type="match status" value="1"/>
</dbReference>
<dbReference type="InterPro" id="IPR000033">
    <property type="entry name" value="LDLR_classB_rpt"/>
</dbReference>
<name>A0A2T3B610_AMORE</name>
<dbReference type="SMART" id="SM00135">
    <property type="entry name" value="LY"/>
    <property type="match status" value="4"/>
</dbReference>
<dbReference type="GeneID" id="36578304"/>
<dbReference type="SUPFAM" id="SSF48179">
    <property type="entry name" value="6-phosphogluconate dehydrogenase C-terminal domain-like"/>
    <property type="match status" value="1"/>
</dbReference>
<accession>A0A2T3B610</accession>
<dbReference type="EMBL" id="KZ679009">
    <property type="protein sequence ID" value="PSS22181.1"/>
    <property type="molecule type" value="Genomic_DNA"/>
</dbReference>
<dbReference type="PROSITE" id="PS51120">
    <property type="entry name" value="LDLRB"/>
    <property type="match status" value="1"/>
</dbReference>
<evidence type="ECO:0000256" key="1">
    <source>
        <dbReference type="ARBA" id="ARBA00023002"/>
    </source>
</evidence>
<dbReference type="InterPro" id="IPR006108">
    <property type="entry name" value="3HC_DH_C"/>
</dbReference>
<sequence>MAPSVSSIKSRPVAVLGAGVLGRRIACTWAAGGWDVRIHDPNDKQRTAALHYIQNNISTYINVTGAMSGNVQAFEDLTEAVKDTWTVIEAVPEELSLKVDTFAELEKAAPKDAILASNSSSYKSSEMLEKVGTETRKRIMNTHYMMPPENRIVELMTDGETNEDIFYFYMERLKELQLHPIVAKRESTGFVLNRIWAAIKRECLTVLAEGVSSPEELDKVWIEMFSGGNMGPCAMMDAVGLDTVKFIEEHYIRDRELSGEKTVDFLKNYIKQGKLGGKSGKGGFYPAGYTTKTRGENTHSHENLHAPSLYMLDLGLNSLSDPLHSGRIVIGSPDGRKLRTIVSGQALPDGLDISLKTGRIYWTNMGIPESNDGTVQSCRLDGSDIKTIIQPGSVHTPKQLIIDQEGDRLYFCDREGMRVMRCKIDGSEHETLIKRGDWRDEKDAANQMNWCVGVSINKKEGKFYWTQKGLSKGGKGRIFRANIEMPEGQNAEDRTDIELLFSGLPEPIDMEIDEDNQQLFWTDRGDPPMGNSLNSVKLSELKSLKEGEKNPQYDILARQLHEAIGLKLDQVNRHIYLTDLGGSVYRCAMDGKDKKRVYEEEFSFSGITLAHV</sequence>
<dbReference type="Gene3D" id="3.40.50.720">
    <property type="entry name" value="NAD(P)-binding Rossmann-like Domain"/>
    <property type="match status" value="1"/>
</dbReference>
<dbReference type="PANTHER" id="PTHR48075">
    <property type="entry name" value="3-HYDROXYACYL-COA DEHYDROGENASE FAMILY PROTEIN"/>
    <property type="match status" value="1"/>
</dbReference>
<dbReference type="Gene3D" id="2.120.10.30">
    <property type="entry name" value="TolB, C-terminal domain"/>
    <property type="match status" value="2"/>
</dbReference>
<evidence type="ECO:0008006" key="6">
    <source>
        <dbReference type="Google" id="ProtNLM"/>
    </source>
</evidence>
<dbReference type="OrthoDB" id="5958943at2759"/>
<organism evidence="4 5">
    <name type="scientific">Amorphotheca resinae ATCC 22711</name>
    <dbReference type="NCBI Taxonomy" id="857342"/>
    <lineage>
        <taxon>Eukaryota</taxon>
        <taxon>Fungi</taxon>
        <taxon>Dikarya</taxon>
        <taxon>Ascomycota</taxon>
        <taxon>Pezizomycotina</taxon>
        <taxon>Leotiomycetes</taxon>
        <taxon>Helotiales</taxon>
        <taxon>Amorphothecaceae</taxon>
        <taxon>Amorphotheca</taxon>
    </lineage>
</organism>
<dbReference type="AlphaFoldDB" id="A0A2T3B610"/>
<evidence type="ECO:0000313" key="4">
    <source>
        <dbReference type="EMBL" id="PSS22181.1"/>
    </source>
</evidence>
<proteinExistence type="predicted"/>
<dbReference type="Pfam" id="PF02737">
    <property type="entry name" value="3HCDH_N"/>
    <property type="match status" value="1"/>
</dbReference>
<reference evidence="4 5" key="1">
    <citation type="journal article" date="2018" name="New Phytol.">
        <title>Comparative genomics and transcriptomics depict ericoid mycorrhizal fungi as versatile saprotrophs and plant mutualists.</title>
        <authorList>
            <person name="Martino E."/>
            <person name="Morin E."/>
            <person name="Grelet G.A."/>
            <person name="Kuo A."/>
            <person name="Kohler A."/>
            <person name="Daghino S."/>
            <person name="Barry K.W."/>
            <person name="Cichocki N."/>
            <person name="Clum A."/>
            <person name="Dockter R.B."/>
            <person name="Hainaut M."/>
            <person name="Kuo R.C."/>
            <person name="LaButti K."/>
            <person name="Lindahl B.D."/>
            <person name="Lindquist E.A."/>
            <person name="Lipzen A."/>
            <person name="Khouja H.R."/>
            <person name="Magnuson J."/>
            <person name="Murat C."/>
            <person name="Ohm R.A."/>
            <person name="Singer S.W."/>
            <person name="Spatafora J.W."/>
            <person name="Wang M."/>
            <person name="Veneault-Fourrey C."/>
            <person name="Henrissat B."/>
            <person name="Grigoriev I.V."/>
            <person name="Martin F.M."/>
            <person name="Perotto S."/>
        </authorList>
    </citation>
    <scope>NUCLEOTIDE SEQUENCE [LARGE SCALE GENOMIC DNA]</scope>
    <source>
        <strain evidence="4 5">ATCC 22711</strain>
    </source>
</reference>
<protein>
    <recommendedName>
        <fullName evidence="6">3-hydroxyacyl-CoA dehydrogenase-like protein</fullName>
    </recommendedName>
</protein>
<dbReference type="InterPro" id="IPR006176">
    <property type="entry name" value="3-OHacyl-CoA_DH_NAD-bd"/>
</dbReference>
<feature type="domain" description="3-hydroxyacyl-CoA dehydrogenase C-terminal" evidence="2">
    <location>
        <begin position="189"/>
        <end position="283"/>
    </location>
</feature>
<dbReference type="STRING" id="857342.A0A2T3B610"/>